<dbReference type="GO" id="GO:0006206">
    <property type="term" value="P:pyrimidine nucleobase metabolic process"/>
    <property type="evidence" value="ECO:0007669"/>
    <property type="project" value="InterPro"/>
</dbReference>
<feature type="domain" description="Pyrimidine nucleoside phosphorylase C-terminal" evidence="6">
    <location>
        <begin position="327"/>
        <end position="401"/>
    </location>
</feature>
<proteinExistence type="inferred from homology"/>
<dbReference type="InterPro" id="IPR017459">
    <property type="entry name" value="Glycosyl_Trfase_fam3_N_dom"/>
</dbReference>
<protein>
    <recommendedName>
        <fullName evidence="5">Thymidine phosphorylase</fullName>
        <shortName evidence="5">TP</shortName>
        <ecNumber evidence="5">2.4.2.4</ecNumber>
    </recommendedName>
    <alternativeName>
        <fullName evidence="5">TdRPase</fullName>
    </alternativeName>
</protein>
<dbReference type="GO" id="GO:0004645">
    <property type="term" value="F:1,4-alpha-oligoglucan phosphorylase activity"/>
    <property type="evidence" value="ECO:0007669"/>
    <property type="project" value="InterPro"/>
</dbReference>
<evidence type="ECO:0000259" key="6">
    <source>
        <dbReference type="SMART" id="SM00941"/>
    </source>
</evidence>
<dbReference type="SMART" id="SM00941">
    <property type="entry name" value="PYNP_C"/>
    <property type="match status" value="1"/>
</dbReference>
<dbReference type="PIRSF" id="PIRSF000478">
    <property type="entry name" value="TP_PyNP"/>
    <property type="match status" value="1"/>
</dbReference>
<comment type="function">
    <text evidence="5">Catalyzes the reversible phosphorolysis of thymidine. The produced molecules are then utilized as carbon and energy sources or in the rescue of pyrimidine bases for nucleotide synthesis.</text>
</comment>
<dbReference type="Gene3D" id="3.40.1030.10">
    <property type="entry name" value="Nucleoside phosphorylase/phosphoribosyltransferase catalytic domain"/>
    <property type="match status" value="1"/>
</dbReference>
<evidence type="ECO:0000256" key="4">
    <source>
        <dbReference type="ARBA" id="ARBA00022679"/>
    </source>
</evidence>
<dbReference type="Pfam" id="PF00591">
    <property type="entry name" value="Glycos_transf_3"/>
    <property type="match status" value="1"/>
</dbReference>
<sequence length="418" mass="43378">MSGGGSKRHQDVIATKAAGGELTKEELRGLVAAIADGTLDDVQLGAFLMAVFIQGMTTRETVDLTVAMTQSGDVMTWPEGWVVGDKHSTGGVGDKVSLPLTPALAACGLKVPMISGRGLGHTGGTLDKLESINGMNACLTVQELQEALRAVGCVITGQTRSVVPADKRMYAARDITNTVSSTPLIVYMNYPIGTDVWSMLDMNYPIGTDVWSMLDMNYPIGRAIGNALEVAEAVECLNGRGPDDLRQLVVALGGELLRSAGLCSSASEGKEKIAKTLSDGSALGKFRDMLQIQGVSAETASAVCSGDPAALPAAPYTTHVLAEASGVVTGQDALAVAEVSVALGAGRTSAGDAIRYDVGITLDKVVGETVKPGDVWATVHHGEPAVPPHLLQKLREALTVDTSSSTAFTPPPRVVNVI</sequence>
<dbReference type="InterPro" id="IPR036566">
    <property type="entry name" value="PYNP-like_C_sf"/>
</dbReference>
<dbReference type="InterPro" id="IPR035902">
    <property type="entry name" value="Nuc_phospho_transferase"/>
</dbReference>
<keyword evidence="3 5" id="KW-0328">Glycosyltransferase</keyword>
<evidence type="ECO:0000256" key="5">
    <source>
        <dbReference type="PIRNR" id="PIRNR000478"/>
    </source>
</evidence>
<dbReference type="GO" id="GO:0009032">
    <property type="term" value="F:thymidine phosphorylase activity"/>
    <property type="evidence" value="ECO:0007669"/>
    <property type="project" value="UniProtKB-UniRule"/>
</dbReference>
<dbReference type="Proteomes" id="UP000694843">
    <property type="component" value="Unplaced"/>
</dbReference>
<keyword evidence="7" id="KW-1185">Reference proteome</keyword>
<dbReference type="AlphaFoldDB" id="A0A8B7NP44"/>
<dbReference type="PROSITE" id="PS00647">
    <property type="entry name" value="THYMID_PHOSPHORYLASE"/>
    <property type="match status" value="1"/>
</dbReference>
<evidence type="ECO:0000256" key="2">
    <source>
        <dbReference type="ARBA" id="ARBA00011738"/>
    </source>
</evidence>
<dbReference type="FunFam" id="3.40.1030.10:FF:000003">
    <property type="entry name" value="Pyrimidine-nucleoside phosphorylase"/>
    <property type="match status" value="1"/>
</dbReference>
<dbReference type="EC" id="2.4.2.4" evidence="5"/>
<dbReference type="PANTHER" id="PTHR10515">
    <property type="entry name" value="THYMIDINE PHOSPHORYLASE"/>
    <property type="match status" value="1"/>
</dbReference>
<dbReference type="InterPro" id="IPR017872">
    <property type="entry name" value="Pyrmidine_PPase_CS"/>
</dbReference>
<dbReference type="GO" id="GO:0006213">
    <property type="term" value="P:pyrimidine nucleoside metabolic process"/>
    <property type="evidence" value="ECO:0007669"/>
    <property type="project" value="UniProtKB-UniRule"/>
</dbReference>
<dbReference type="SUPFAM" id="SSF52418">
    <property type="entry name" value="Nucleoside phosphorylase/phosphoribosyltransferase catalytic domain"/>
    <property type="match status" value="1"/>
</dbReference>
<dbReference type="GeneID" id="108672343"/>
<organism evidence="7 8">
    <name type="scientific">Hyalella azteca</name>
    <name type="common">Amphipod</name>
    <dbReference type="NCBI Taxonomy" id="294128"/>
    <lineage>
        <taxon>Eukaryota</taxon>
        <taxon>Metazoa</taxon>
        <taxon>Ecdysozoa</taxon>
        <taxon>Arthropoda</taxon>
        <taxon>Crustacea</taxon>
        <taxon>Multicrustacea</taxon>
        <taxon>Malacostraca</taxon>
        <taxon>Eumalacostraca</taxon>
        <taxon>Peracarida</taxon>
        <taxon>Amphipoda</taxon>
        <taxon>Senticaudata</taxon>
        <taxon>Talitrida</taxon>
        <taxon>Talitroidea</taxon>
        <taxon>Hyalellidae</taxon>
        <taxon>Hyalella</taxon>
    </lineage>
</organism>
<gene>
    <name evidence="8" type="primary">LOC108672343</name>
</gene>
<dbReference type="InterPro" id="IPR000053">
    <property type="entry name" value="Thymidine/pyrmidine_PPase"/>
</dbReference>
<dbReference type="Gene3D" id="3.90.1170.30">
    <property type="entry name" value="Pyrimidine nucleoside phosphorylase-like, C-terminal domain"/>
    <property type="match status" value="1"/>
</dbReference>
<dbReference type="Pfam" id="PF07831">
    <property type="entry name" value="PYNP_C"/>
    <property type="match status" value="1"/>
</dbReference>
<dbReference type="OMA" id="VWGGATN"/>
<evidence type="ECO:0000313" key="7">
    <source>
        <dbReference type="Proteomes" id="UP000694843"/>
    </source>
</evidence>
<dbReference type="GO" id="GO:0005829">
    <property type="term" value="C:cytosol"/>
    <property type="evidence" value="ECO:0007669"/>
    <property type="project" value="TreeGrafter"/>
</dbReference>
<evidence type="ECO:0000256" key="3">
    <source>
        <dbReference type="ARBA" id="ARBA00022676"/>
    </source>
</evidence>
<name>A0A8B7NP44_HYAAZ</name>
<dbReference type="SUPFAM" id="SSF47648">
    <property type="entry name" value="Nucleoside phosphorylase/phosphoribosyltransferase N-terminal domain"/>
    <property type="match status" value="1"/>
</dbReference>
<dbReference type="Gene3D" id="1.20.970.10">
    <property type="entry name" value="Transferase, Pyrimidine Nucleoside Phosphorylase, Chain C"/>
    <property type="match status" value="1"/>
</dbReference>
<dbReference type="RefSeq" id="XP_018015477.1">
    <property type="nucleotide sequence ID" value="XM_018159988.2"/>
</dbReference>
<dbReference type="UniPathway" id="UPA00578">
    <property type="reaction ID" value="UER00638"/>
</dbReference>
<dbReference type="InterPro" id="IPR000312">
    <property type="entry name" value="Glycosyl_Trfase_fam3"/>
</dbReference>
<dbReference type="InterPro" id="IPR013102">
    <property type="entry name" value="PYNP_C"/>
</dbReference>
<dbReference type="OrthoDB" id="445007at2759"/>
<comment type="pathway">
    <text evidence="5">Pyrimidine metabolism; dTMP biosynthesis via salvage pathway; dTMP from thymine: step 1/2.</text>
</comment>
<evidence type="ECO:0000313" key="8">
    <source>
        <dbReference type="RefSeq" id="XP_018015477.1"/>
    </source>
</evidence>
<comment type="catalytic activity">
    <reaction evidence="5">
        <text>thymidine + phosphate = 2-deoxy-alpha-D-ribose 1-phosphate + thymine</text>
        <dbReference type="Rhea" id="RHEA:16037"/>
        <dbReference type="ChEBI" id="CHEBI:17748"/>
        <dbReference type="ChEBI" id="CHEBI:17821"/>
        <dbReference type="ChEBI" id="CHEBI:43474"/>
        <dbReference type="ChEBI" id="CHEBI:57259"/>
        <dbReference type="EC" id="2.4.2.4"/>
    </reaction>
</comment>
<comment type="similarity">
    <text evidence="1 5">Belongs to the thymidine/pyrimidine-nucleoside phosphorylase family.</text>
</comment>
<dbReference type="Pfam" id="PF02885">
    <property type="entry name" value="Glycos_trans_3N"/>
    <property type="match status" value="1"/>
</dbReference>
<keyword evidence="4 5" id="KW-0808">Transferase</keyword>
<dbReference type="PANTHER" id="PTHR10515:SF0">
    <property type="entry name" value="THYMIDINE PHOSPHORYLASE"/>
    <property type="match status" value="1"/>
</dbReference>
<dbReference type="KEGG" id="hazt:108672343"/>
<comment type="subunit">
    <text evidence="2 5">Homodimer.</text>
</comment>
<dbReference type="InterPro" id="IPR036320">
    <property type="entry name" value="Glycosyl_Trfase_fam3_N_dom_sf"/>
</dbReference>
<accession>A0A8B7NP44</accession>
<reference evidence="8" key="1">
    <citation type="submission" date="2025-08" db="UniProtKB">
        <authorList>
            <consortium name="RefSeq"/>
        </authorList>
    </citation>
    <scope>IDENTIFICATION</scope>
    <source>
        <tissue evidence="8">Whole organism</tissue>
    </source>
</reference>
<evidence type="ECO:0000256" key="1">
    <source>
        <dbReference type="ARBA" id="ARBA00006915"/>
    </source>
</evidence>
<dbReference type="SUPFAM" id="SSF54680">
    <property type="entry name" value="Pyrimidine nucleoside phosphorylase C-terminal domain"/>
    <property type="match status" value="1"/>
</dbReference>